<protein>
    <submittedName>
        <fullName evidence="2">Uncharacterized protein</fullName>
    </submittedName>
</protein>
<sequence>MASPRQSCYIVSTTIITTTTNATATTTTTTTPPRHTPRCPPRHRVTHANTRSRERGRGERVRGGSSR</sequence>
<dbReference type="Proteomes" id="UP000324222">
    <property type="component" value="Unassembled WGS sequence"/>
</dbReference>
<gene>
    <name evidence="2" type="ORF">E2C01_101988</name>
</gene>
<organism evidence="2 3">
    <name type="scientific">Portunus trituberculatus</name>
    <name type="common">Swimming crab</name>
    <name type="synonym">Neptunus trituberculatus</name>
    <dbReference type="NCBI Taxonomy" id="210409"/>
    <lineage>
        <taxon>Eukaryota</taxon>
        <taxon>Metazoa</taxon>
        <taxon>Ecdysozoa</taxon>
        <taxon>Arthropoda</taxon>
        <taxon>Crustacea</taxon>
        <taxon>Multicrustacea</taxon>
        <taxon>Malacostraca</taxon>
        <taxon>Eumalacostraca</taxon>
        <taxon>Eucarida</taxon>
        <taxon>Decapoda</taxon>
        <taxon>Pleocyemata</taxon>
        <taxon>Brachyura</taxon>
        <taxon>Eubrachyura</taxon>
        <taxon>Portunoidea</taxon>
        <taxon>Portunidae</taxon>
        <taxon>Portuninae</taxon>
        <taxon>Portunus</taxon>
    </lineage>
</organism>
<feature type="compositionally biased region" description="Basic residues" evidence="1">
    <location>
        <begin position="35"/>
        <end position="46"/>
    </location>
</feature>
<feature type="compositionally biased region" description="Low complexity" evidence="1">
    <location>
        <begin position="21"/>
        <end position="33"/>
    </location>
</feature>
<comment type="caution">
    <text evidence="2">The sequence shown here is derived from an EMBL/GenBank/DDBJ whole genome shotgun (WGS) entry which is preliminary data.</text>
</comment>
<evidence type="ECO:0000313" key="2">
    <source>
        <dbReference type="EMBL" id="MPD06194.1"/>
    </source>
</evidence>
<reference evidence="2 3" key="1">
    <citation type="submission" date="2019-05" db="EMBL/GenBank/DDBJ databases">
        <title>Another draft genome of Portunus trituberculatus and its Hox gene families provides insights of decapod evolution.</title>
        <authorList>
            <person name="Jeong J.-H."/>
            <person name="Song I."/>
            <person name="Kim S."/>
            <person name="Choi T."/>
            <person name="Kim D."/>
            <person name="Ryu S."/>
            <person name="Kim W."/>
        </authorList>
    </citation>
    <scope>NUCLEOTIDE SEQUENCE [LARGE SCALE GENOMIC DNA]</scope>
    <source>
        <tissue evidence="2">Muscle</tissue>
    </source>
</reference>
<keyword evidence="3" id="KW-1185">Reference proteome</keyword>
<evidence type="ECO:0000256" key="1">
    <source>
        <dbReference type="SAM" id="MobiDB-lite"/>
    </source>
</evidence>
<proteinExistence type="predicted"/>
<evidence type="ECO:0000313" key="3">
    <source>
        <dbReference type="Proteomes" id="UP000324222"/>
    </source>
</evidence>
<accession>A0A5B7KH71</accession>
<feature type="region of interest" description="Disordered" evidence="1">
    <location>
        <begin position="21"/>
        <end position="67"/>
    </location>
</feature>
<dbReference type="AlphaFoldDB" id="A0A5B7KH71"/>
<feature type="compositionally biased region" description="Basic and acidic residues" evidence="1">
    <location>
        <begin position="51"/>
        <end position="67"/>
    </location>
</feature>
<dbReference type="EMBL" id="VSRR010149903">
    <property type="protein sequence ID" value="MPD06194.1"/>
    <property type="molecule type" value="Genomic_DNA"/>
</dbReference>
<name>A0A5B7KH71_PORTR</name>